<dbReference type="SUPFAM" id="SSF53448">
    <property type="entry name" value="Nucleotide-diphospho-sugar transferases"/>
    <property type="match status" value="1"/>
</dbReference>
<feature type="domain" description="Glycosyltransferase 2-like" evidence="4">
    <location>
        <begin position="5"/>
        <end position="169"/>
    </location>
</feature>
<accession>A0ABW4LBH1</accession>
<dbReference type="Proteomes" id="UP001597347">
    <property type="component" value="Unassembled WGS sequence"/>
</dbReference>
<dbReference type="InterPro" id="IPR001173">
    <property type="entry name" value="Glyco_trans_2-like"/>
</dbReference>
<dbReference type="InterPro" id="IPR029044">
    <property type="entry name" value="Nucleotide-diphossugar_trans"/>
</dbReference>
<dbReference type="RefSeq" id="WP_377932030.1">
    <property type="nucleotide sequence ID" value="NZ_JBHUEA010000003.1"/>
</dbReference>
<comment type="caution">
    <text evidence="5">The sequence shown here is derived from an EMBL/GenBank/DDBJ whole genome shotgun (WGS) entry which is preliminary data.</text>
</comment>
<dbReference type="PANTHER" id="PTHR43398">
    <property type="entry name" value="DOLICHOL-PHOSPHATE MANNOSYLTRANSFERASE SUBUNIT 1"/>
    <property type="match status" value="1"/>
</dbReference>
<keyword evidence="2" id="KW-0328">Glycosyltransferase</keyword>
<evidence type="ECO:0000313" key="5">
    <source>
        <dbReference type="EMBL" id="MFD1720578.1"/>
    </source>
</evidence>
<comment type="similarity">
    <text evidence="1">Belongs to the glycosyltransferase 2 family.</text>
</comment>
<gene>
    <name evidence="5" type="ORF">ACFSBI_03375</name>
</gene>
<evidence type="ECO:0000313" key="6">
    <source>
        <dbReference type="Proteomes" id="UP001597347"/>
    </source>
</evidence>
<dbReference type="EMBL" id="JBHUEA010000003">
    <property type="protein sequence ID" value="MFD1720578.1"/>
    <property type="molecule type" value="Genomic_DNA"/>
</dbReference>
<organism evidence="5 6">
    <name type="scientific">Amnibacterium endophyticum</name>
    <dbReference type="NCBI Taxonomy" id="2109337"/>
    <lineage>
        <taxon>Bacteria</taxon>
        <taxon>Bacillati</taxon>
        <taxon>Actinomycetota</taxon>
        <taxon>Actinomycetes</taxon>
        <taxon>Micrococcales</taxon>
        <taxon>Microbacteriaceae</taxon>
        <taxon>Amnibacterium</taxon>
    </lineage>
</organism>
<name>A0ABW4LBH1_9MICO</name>
<proteinExistence type="inferred from homology"/>
<dbReference type="CDD" id="cd06442">
    <property type="entry name" value="DPM1_like"/>
    <property type="match status" value="1"/>
</dbReference>
<keyword evidence="6" id="KW-1185">Reference proteome</keyword>
<keyword evidence="3" id="KW-0808">Transferase</keyword>
<protein>
    <submittedName>
        <fullName evidence="5">Polyprenol monophosphomannose synthase</fullName>
    </submittedName>
</protein>
<dbReference type="PANTHER" id="PTHR43398:SF1">
    <property type="entry name" value="DOLICHOL-PHOSPHATE MANNOSYLTRANSFERASE SUBUNIT 1"/>
    <property type="match status" value="1"/>
</dbReference>
<evidence type="ECO:0000256" key="2">
    <source>
        <dbReference type="ARBA" id="ARBA00022676"/>
    </source>
</evidence>
<dbReference type="InterPro" id="IPR039528">
    <property type="entry name" value="DPM1-like"/>
</dbReference>
<evidence type="ECO:0000256" key="1">
    <source>
        <dbReference type="ARBA" id="ARBA00006739"/>
    </source>
</evidence>
<evidence type="ECO:0000259" key="4">
    <source>
        <dbReference type="Pfam" id="PF00535"/>
    </source>
</evidence>
<dbReference type="Gene3D" id="3.90.550.10">
    <property type="entry name" value="Spore Coat Polysaccharide Biosynthesis Protein SpsA, Chain A"/>
    <property type="match status" value="1"/>
</dbReference>
<dbReference type="Pfam" id="PF00535">
    <property type="entry name" value="Glycos_transf_2"/>
    <property type="match status" value="1"/>
</dbReference>
<reference evidence="6" key="1">
    <citation type="journal article" date="2019" name="Int. J. Syst. Evol. Microbiol.">
        <title>The Global Catalogue of Microorganisms (GCM) 10K type strain sequencing project: providing services to taxonomists for standard genome sequencing and annotation.</title>
        <authorList>
            <consortium name="The Broad Institute Genomics Platform"/>
            <consortium name="The Broad Institute Genome Sequencing Center for Infectious Disease"/>
            <person name="Wu L."/>
            <person name="Ma J."/>
        </authorList>
    </citation>
    <scope>NUCLEOTIDE SEQUENCE [LARGE SCALE GENOMIC DNA]</scope>
    <source>
        <strain evidence="6">CGMCC 1.12471</strain>
    </source>
</reference>
<evidence type="ECO:0000256" key="3">
    <source>
        <dbReference type="ARBA" id="ARBA00022679"/>
    </source>
</evidence>
<sequence length="249" mass="27061">MSTLICIPTYDEAANIARVVGAVRAAEPEADVLVIDDASPDGTGRIADGLAAEDPAVHVLHRAGKDGLGRAYLAGFEWALALGYDAVVEMDADGSHRALDLPALLAASERGADLVLGSRWIPGGRVRNWAWHRVLLSRAGNAYARAMLSLPYGDVTGGFRVFRTDALRRLDLAQVRSEGYCFQIDLVRRAHQRGLEVVEVPITFVERQHGASKMSRRIVLEALWSTTRWSLERLRPARAAAGGGARVRT</sequence>